<name>A0A263BX77_9BACI</name>
<dbReference type="Pfam" id="PF00378">
    <property type="entry name" value="ECH_1"/>
    <property type="match status" value="1"/>
</dbReference>
<organism evidence="4 5">
    <name type="scientific">Lottiidibacillus patelloidae</name>
    <dbReference type="NCBI Taxonomy" id="2670334"/>
    <lineage>
        <taxon>Bacteria</taxon>
        <taxon>Bacillati</taxon>
        <taxon>Bacillota</taxon>
        <taxon>Bacilli</taxon>
        <taxon>Bacillales</taxon>
        <taxon>Bacillaceae</taxon>
        <taxon>Lottiidibacillus</taxon>
    </lineage>
</organism>
<keyword evidence="2" id="KW-0456">Lyase</keyword>
<dbReference type="PANTHER" id="PTHR11941:SF175">
    <property type="entry name" value="ENOYL-COA HYDRATASE-RELATED"/>
    <property type="match status" value="1"/>
</dbReference>
<dbReference type="CDD" id="cd06558">
    <property type="entry name" value="crotonase-like"/>
    <property type="match status" value="1"/>
</dbReference>
<evidence type="ECO:0000256" key="2">
    <source>
        <dbReference type="ARBA" id="ARBA00023239"/>
    </source>
</evidence>
<reference evidence="4 5" key="2">
    <citation type="submission" date="2017-09" db="EMBL/GenBank/DDBJ databases">
        <title>Bacillus patelloidae sp. nov., isolated from the intestinal tract of a marine limpet.</title>
        <authorList>
            <person name="Liu R."/>
            <person name="Dong C."/>
            <person name="Shao Z."/>
        </authorList>
    </citation>
    <scope>NUCLEOTIDE SEQUENCE [LARGE SCALE GENOMIC DNA]</scope>
    <source>
        <strain evidence="4 5">SA5d-4</strain>
    </source>
</reference>
<accession>A0A263BX77</accession>
<comment type="caution">
    <text evidence="4">The sequence shown here is derived from an EMBL/GenBank/DDBJ whole genome shotgun (WGS) entry which is preliminary data.</text>
</comment>
<dbReference type="GO" id="GO:0006635">
    <property type="term" value="P:fatty acid beta-oxidation"/>
    <property type="evidence" value="ECO:0007669"/>
    <property type="project" value="TreeGrafter"/>
</dbReference>
<dbReference type="PANTHER" id="PTHR11941">
    <property type="entry name" value="ENOYL-COA HYDRATASE-RELATED"/>
    <property type="match status" value="1"/>
</dbReference>
<evidence type="ECO:0000256" key="1">
    <source>
        <dbReference type="ARBA" id="ARBA00005254"/>
    </source>
</evidence>
<protein>
    <submittedName>
        <fullName evidence="4">Enoyl-CoA hydratase</fullName>
    </submittedName>
</protein>
<dbReference type="Proteomes" id="UP000217083">
    <property type="component" value="Unassembled WGS sequence"/>
</dbReference>
<dbReference type="AlphaFoldDB" id="A0A263BX77"/>
<gene>
    <name evidence="4" type="ORF">CIB95_06060</name>
</gene>
<dbReference type="InterPro" id="IPR018376">
    <property type="entry name" value="Enoyl-CoA_hyd/isom_CS"/>
</dbReference>
<reference evidence="5" key="1">
    <citation type="submission" date="2017-08" db="EMBL/GenBank/DDBJ databases">
        <authorList>
            <person name="Huang Z."/>
        </authorList>
    </citation>
    <scope>NUCLEOTIDE SEQUENCE [LARGE SCALE GENOMIC DNA]</scope>
    <source>
        <strain evidence="5">SA5d-4</strain>
    </source>
</reference>
<dbReference type="SUPFAM" id="SSF52096">
    <property type="entry name" value="ClpP/crotonase"/>
    <property type="match status" value="1"/>
</dbReference>
<evidence type="ECO:0000313" key="5">
    <source>
        <dbReference type="Proteomes" id="UP000217083"/>
    </source>
</evidence>
<keyword evidence="5" id="KW-1185">Reference proteome</keyword>
<proteinExistence type="inferred from homology"/>
<sequence length="257" mass="27678">MSLVSVKTDNYIATVLLNSPPANALSSSLLKEISAAFDCLEKNDEVKAIVIQGEGRFFSAGADIKEFTTIENGRQFAELASLGQRVFDRIEKFKKPVIASIHGAALGGGLELAMACHIRVATKSAKLGMPELTLGLIPGFAGSQRLPRLVGAAKANELLLTSDVITGEEAATLGLVNAAYEDEQLQEKTMEMVNKITSKSSVSIGFIQELLTYARSGQFQDGVLREAELFGASFESHDGQEGIHAFVEKRKPVFKNQ</sequence>
<dbReference type="RefSeq" id="WP_094923225.1">
    <property type="nucleotide sequence ID" value="NZ_NPIA01000002.1"/>
</dbReference>
<dbReference type="GO" id="GO:0016829">
    <property type="term" value="F:lyase activity"/>
    <property type="evidence" value="ECO:0007669"/>
    <property type="project" value="UniProtKB-KW"/>
</dbReference>
<dbReference type="EMBL" id="NPIA01000002">
    <property type="protein sequence ID" value="OZM57917.1"/>
    <property type="molecule type" value="Genomic_DNA"/>
</dbReference>
<dbReference type="InterPro" id="IPR001753">
    <property type="entry name" value="Enoyl-CoA_hydra/iso"/>
</dbReference>
<dbReference type="NCBIfam" id="NF005803">
    <property type="entry name" value="PRK07658.1"/>
    <property type="match status" value="1"/>
</dbReference>
<dbReference type="PROSITE" id="PS00166">
    <property type="entry name" value="ENOYL_COA_HYDRATASE"/>
    <property type="match status" value="1"/>
</dbReference>
<dbReference type="InterPro" id="IPR029045">
    <property type="entry name" value="ClpP/crotonase-like_dom_sf"/>
</dbReference>
<dbReference type="Gene3D" id="3.90.226.10">
    <property type="entry name" value="2-enoyl-CoA Hydratase, Chain A, domain 1"/>
    <property type="match status" value="1"/>
</dbReference>
<comment type="similarity">
    <text evidence="1 3">Belongs to the enoyl-CoA hydratase/isomerase family.</text>
</comment>
<evidence type="ECO:0000256" key="3">
    <source>
        <dbReference type="RuleBase" id="RU003707"/>
    </source>
</evidence>
<dbReference type="FunFam" id="3.90.226.10:FF:000009">
    <property type="entry name" value="Carnitinyl-CoA dehydratase"/>
    <property type="match status" value="1"/>
</dbReference>
<evidence type="ECO:0000313" key="4">
    <source>
        <dbReference type="EMBL" id="OZM57917.1"/>
    </source>
</evidence>